<evidence type="ECO:0000313" key="3">
    <source>
        <dbReference type="EMBL" id="CDS83554.1"/>
    </source>
</evidence>
<reference evidence="8 10" key="3">
    <citation type="submission" date="2019-04" db="EMBL/GenBank/DDBJ databases">
        <authorList>
            <consortium name="Pathogen Informatics"/>
        </authorList>
    </citation>
    <scope>NUCLEOTIDE SEQUENCE [LARGE SCALE GENOMIC DNA]</scope>
    <source>
        <strain evidence="10">tl291</strain>
        <strain evidence="8">Tl291</strain>
        <strain evidence="7 9">VRECD0157</strain>
    </source>
</reference>
<dbReference type="EMBL" id="LK932350">
    <property type="protein sequence ID" value="CDS83554.1"/>
    <property type="molecule type" value="Genomic_DNA"/>
</dbReference>
<accession>A0A031W9X2</accession>
<reference evidence="5" key="2">
    <citation type="journal article" date="2018" name="Genome Biol.">
        <title>SKESA: strategic k-mer extension for scrupulous assemblies.</title>
        <authorList>
            <person name="Souvorov A."/>
            <person name="Agarwala R."/>
            <person name="Lipman D.J."/>
        </authorList>
    </citation>
    <scope>NUCLEOTIDE SEQUENCE</scope>
    <source>
        <strain evidence="6">Clostridioides</strain>
        <strain evidence="5">HN1000</strain>
    </source>
</reference>
<evidence type="ECO:0000259" key="1">
    <source>
        <dbReference type="Pfam" id="PF00149"/>
    </source>
</evidence>
<evidence type="ECO:0000313" key="7">
    <source>
        <dbReference type="EMBL" id="SJS92808.1"/>
    </source>
</evidence>
<evidence type="ECO:0000313" key="9">
    <source>
        <dbReference type="Proteomes" id="UP000189137"/>
    </source>
</evidence>
<dbReference type="SUPFAM" id="SSF56300">
    <property type="entry name" value="Metallo-dependent phosphatases"/>
    <property type="match status" value="1"/>
</dbReference>
<proteinExistence type="predicted"/>
<dbReference type="PANTHER" id="PTHR31302:SF22">
    <property type="entry name" value="PHOSPHOESTERASE"/>
    <property type="match status" value="1"/>
</dbReference>
<gene>
    <name evidence="4" type="ORF">BN1095_530028</name>
    <name evidence="2" type="ORF">BN1096_180029</name>
    <name evidence="3" type="ORF">BN1097_160030</name>
    <name evidence="5" type="ORF">KRM00_002643</name>
    <name evidence="6" type="ORF">KRQ00_003462</name>
    <name evidence="8" type="ORF">SAMEA1402366_03328</name>
    <name evidence="7" type="ORF">SAMEA3375112_03187</name>
</gene>
<dbReference type="Proteomes" id="UP000372533">
    <property type="component" value="Unassembled WGS sequence"/>
</dbReference>
<protein>
    <submittedName>
        <fullName evidence="5 8">Phosphoesterase</fullName>
    </submittedName>
    <submittedName>
        <fullName evidence="7">Predicted phosphoesterase or phosphohydrolase</fullName>
    </submittedName>
    <submittedName>
        <fullName evidence="2">Putative phosphoesterase</fullName>
    </submittedName>
</protein>
<dbReference type="EMBL" id="DAEPXK010000030">
    <property type="protein sequence ID" value="HBH1543137.1"/>
    <property type="molecule type" value="Genomic_DNA"/>
</dbReference>
<dbReference type="Proteomes" id="UP000189137">
    <property type="component" value="Unassembled WGS sequence"/>
</dbReference>
<dbReference type="RefSeq" id="WP_003427805.1">
    <property type="nucleotide sequence ID" value="NZ_AP025558.1"/>
</dbReference>
<dbReference type="PANTHER" id="PTHR31302">
    <property type="entry name" value="TRANSMEMBRANE PROTEIN WITH METALLOPHOSPHOESTERASE DOMAIN-RELATED"/>
    <property type="match status" value="1"/>
</dbReference>
<evidence type="ECO:0000313" key="10">
    <source>
        <dbReference type="Proteomes" id="UP000372533"/>
    </source>
</evidence>
<feature type="domain" description="Calcineurin-like phosphoesterase" evidence="1">
    <location>
        <begin position="1"/>
        <end position="196"/>
    </location>
</feature>
<reference evidence="5" key="4">
    <citation type="submission" date="2021-06" db="EMBL/GenBank/DDBJ databases">
        <authorList>
            <consortium name="NCBI Pathogen Detection Project"/>
        </authorList>
    </citation>
    <scope>NUCLEOTIDE SEQUENCE</scope>
    <source>
        <strain evidence="6">Clostridioides</strain>
        <strain evidence="5">HN1000</strain>
    </source>
</reference>
<evidence type="ECO:0000313" key="2">
    <source>
        <dbReference type="EMBL" id="CDS83437.1"/>
    </source>
</evidence>
<dbReference type="PATRIC" id="fig|1496.1371.peg.3806"/>
<dbReference type="EMBL" id="LK933216">
    <property type="protein sequence ID" value="CDT51112.1"/>
    <property type="molecule type" value="Genomic_DNA"/>
</dbReference>
<dbReference type="Pfam" id="PF00149">
    <property type="entry name" value="Metallophos"/>
    <property type="match status" value="1"/>
</dbReference>
<dbReference type="EMBL" id="CAAJVP010000021">
    <property type="protein sequence ID" value="VHY18999.1"/>
    <property type="molecule type" value="Genomic_DNA"/>
</dbReference>
<dbReference type="InterPro" id="IPR004843">
    <property type="entry name" value="Calcineurin-like_PHP"/>
</dbReference>
<dbReference type="Proteomes" id="UP000879542">
    <property type="component" value="Unassembled WGS sequence"/>
</dbReference>
<sequence>MSLYAIGDLHFSTSVNKPMNIFGSNWDGHEKKIIDNWKEVVKEEDMVLVLGDTSWGINLSEAKKDLDIISKLPGQKILIKGNHDYWWTTVTSLNKLYEDMRFIQTNFYEYKDYAICGGRGWICPNDVKFDETDEKVYKREEHRLRLSLESARKSGHSKIIVITHYPPTNDKLEESLFTKLFEEYNVEKVIYGHLHGKESFKMGLKGIRNGVEYTLASCDYTEFNLIKVHD</sequence>
<dbReference type="InterPro" id="IPR029052">
    <property type="entry name" value="Metallo-depent_PP-like"/>
</dbReference>
<name>A0A031W9X2_CLODI</name>
<dbReference type="OMA" id="HDYWWPS"/>
<dbReference type="GeneID" id="66352905"/>
<dbReference type="AlphaFoldDB" id="A0A031W9X2"/>
<dbReference type="EMBL" id="FUPS01000013">
    <property type="protein sequence ID" value="SJS92808.1"/>
    <property type="molecule type" value="Genomic_DNA"/>
</dbReference>
<dbReference type="PIRSF" id="PIRSF033094">
    <property type="entry name" value="Pesterase_CT488"/>
    <property type="match status" value="1"/>
</dbReference>
<evidence type="ECO:0000313" key="4">
    <source>
        <dbReference type="EMBL" id="CDT51112.1"/>
    </source>
</evidence>
<dbReference type="GO" id="GO:0016787">
    <property type="term" value="F:hydrolase activity"/>
    <property type="evidence" value="ECO:0007669"/>
    <property type="project" value="InterPro"/>
</dbReference>
<evidence type="ECO:0000313" key="5">
    <source>
        <dbReference type="EMBL" id="HBH1543137.1"/>
    </source>
</evidence>
<dbReference type="EMBL" id="DAEQIJ010000024">
    <property type="protein sequence ID" value="HBH2621656.1"/>
    <property type="molecule type" value="Genomic_DNA"/>
</dbReference>
<dbReference type="Proteomes" id="UP000878956">
    <property type="component" value="Unassembled WGS sequence"/>
</dbReference>
<reference evidence="2" key="1">
    <citation type="submission" date="2014-07" db="EMBL/GenBank/DDBJ databases">
        <authorList>
            <person name="Monot Marc"/>
        </authorList>
    </citation>
    <scope>NUCLEOTIDE SEQUENCE</scope>
    <source>
        <strain evidence="4">7032989</strain>
        <strain evidence="3">7032994</strain>
    </source>
</reference>
<evidence type="ECO:0000313" key="8">
    <source>
        <dbReference type="EMBL" id="VHY18999.1"/>
    </source>
</evidence>
<dbReference type="InterPro" id="IPR014578">
    <property type="entry name" value="Pesterase_CT488"/>
</dbReference>
<dbReference type="EMBL" id="LK932467">
    <property type="protein sequence ID" value="CDS83437.1"/>
    <property type="molecule type" value="Genomic_DNA"/>
</dbReference>
<dbReference type="InterPro" id="IPR051158">
    <property type="entry name" value="Metallophosphoesterase_sf"/>
</dbReference>
<dbReference type="Gene3D" id="3.60.21.10">
    <property type="match status" value="1"/>
</dbReference>
<organism evidence="2">
    <name type="scientific">Clostridioides difficile</name>
    <name type="common">Peptoclostridium difficile</name>
    <dbReference type="NCBI Taxonomy" id="1496"/>
    <lineage>
        <taxon>Bacteria</taxon>
        <taxon>Bacillati</taxon>
        <taxon>Bacillota</taxon>
        <taxon>Clostridia</taxon>
        <taxon>Peptostreptococcales</taxon>
        <taxon>Peptostreptococcaceae</taxon>
        <taxon>Clostridioides</taxon>
    </lineage>
</organism>
<evidence type="ECO:0000313" key="6">
    <source>
        <dbReference type="EMBL" id="HBH2621656.1"/>
    </source>
</evidence>
<dbReference type="KEGG" id="pdf:CD630DERM_03460"/>